<comment type="subcellular location">
    <subcellularLocation>
        <location evidence="1">Plastid</location>
        <location evidence="1">Chloroplast membrane</location>
        <topology evidence="1">Multi-pass membrane protein</topology>
    </subcellularLocation>
</comment>
<evidence type="ECO:0000256" key="5">
    <source>
        <dbReference type="ARBA" id="ARBA00022692"/>
    </source>
</evidence>
<evidence type="ECO:0000256" key="7">
    <source>
        <dbReference type="ARBA" id="ARBA00022989"/>
    </source>
</evidence>
<dbReference type="RefSeq" id="XP_060669440.1">
    <property type="nucleotide sequence ID" value="XM_060813457.1"/>
</dbReference>
<organism evidence="9 11">
    <name type="scientific">Ziziphus jujuba</name>
    <name type="common">Chinese jujube</name>
    <name type="synonym">Ziziphus sativa</name>
    <dbReference type="NCBI Taxonomy" id="326968"/>
    <lineage>
        <taxon>Eukaryota</taxon>
        <taxon>Viridiplantae</taxon>
        <taxon>Streptophyta</taxon>
        <taxon>Embryophyta</taxon>
        <taxon>Tracheophyta</taxon>
        <taxon>Spermatophyta</taxon>
        <taxon>Magnoliopsida</taxon>
        <taxon>eudicotyledons</taxon>
        <taxon>Gunneridae</taxon>
        <taxon>Pentapetalae</taxon>
        <taxon>rosids</taxon>
        <taxon>fabids</taxon>
        <taxon>Rosales</taxon>
        <taxon>Rhamnaceae</taxon>
        <taxon>Paliureae</taxon>
        <taxon>Ziziphus</taxon>
    </lineage>
</organism>
<gene>
    <name evidence="11" type="primary">LOC107412730</name>
    <name evidence="10" type="synonym">LOC107429378</name>
</gene>
<evidence type="ECO:0000313" key="11">
    <source>
        <dbReference type="RefSeq" id="XP_060669440.1"/>
    </source>
</evidence>
<dbReference type="InterPro" id="IPR021825">
    <property type="entry name" value="RETICULATA-related"/>
</dbReference>
<keyword evidence="4" id="KW-0934">Plastid</keyword>
<evidence type="ECO:0000256" key="3">
    <source>
        <dbReference type="ARBA" id="ARBA00022528"/>
    </source>
</evidence>
<dbReference type="Proteomes" id="UP001652623">
    <property type="component" value="Chromosome 12"/>
</dbReference>
<sequence>MLTICLRSQSNSSPEGFVSYAEIVKFVAINARPTILVYFPFTSSSSVEGYWQDACRSFFLYKLLLEQPTTIGCSLWLEFKNRKDRIKQEWDLALVHVLAVAACDAIVVW</sequence>
<evidence type="ECO:0000256" key="1">
    <source>
        <dbReference type="ARBA" id="ARBA00004508"/>
    </source>
</evidence>
<dbReference type="GeneID" id="107412730"/>
<dbReference type="AlphaFoldDB" id="A0A6P6GJX4"/>
<reference evidence="11" key="1">
    <citation type="submission" date="2025-05" db="UniProtKB">
        <authorList>
            <consortium name="RefSeq"/>
        </authorList>
    </citation>
    <scope>IDENTIFICATION</scope>
    <source>
        <tissue evidence="10">In vitro plantlets</tissue>
        <tissue evidence="11">Seedling</tissue>
    </source>
</reference>
<evidence type="ECO:0000256" key="6">
    <source>
        <dbReference type="ARBA" id="ARBA00022946"/>
    </source>
</evidence>
<keyword evidence="5" id="KW-0812">Transmembrane</keyword>
<dbReference type="GO" id="GO:0009706">
    <property type="term" value="C:chloroplast inner membrane"/>
    <property type="evidence" value="ECO:0007669"/>
    <property type="project" value="TreeGrafter"/>
</dbReference>
<evidence type="ECO:0000256" key="8">
    <source>
        <dbReference type="ARBA" id="ARBA00023136"/>
    </source>
</evidence>
<keyword evidence="3" id="KW-0150">Chloroplast</keyword>
<protein>
    <submittedName>
        <fullName evidence="11">Uncharacterized protein LOC107412730 isoform X1</fullName>
    </submittedName>
    <submittedName>
        <fullName evidence="10">uncharacterized protein LOC107429378</fullName>
    </submittedName>
</protein>
<dbReference type="PANTHER" id="PTHR31038:SF2">
    <property type="entry name" value="PROTEIN RETICULATA-RELATED 1, CHLOROPLASTIC"/>
    <property type="match status" value="1"/>
</dbReference>
<evidence type="ECO:0000313" key="10">
    <source>
        <dbReference type="RefSeq" id="XP_015895540.1"/>
    </source>
</evidence>
<keyword evidence="8" id="KW-0472">Membrane</keyword>
<dbReference type="RefSeq" id="XP_015895540.1">
    <property type="nucleotide sequence ID" value="XM_016040054.2"/>
</dbReference>
<evidence type="ECO:0000256" key="2">
    <source>
        <dbReference type="ARBA" id="ARBA00010793"/>
    </source>
</evidence>
<name>A0A6P6GJX4_ZIZJJ</name>
<evidence type="ECO:0000313" key="9">
    <source>
        <dbReference type="Proteomes" id="UP001652623"/>
    </source>
</evidence>
<dbReference type="GO" id="GO:0099402">
    <property type="term" value="P:plant organ development"/>
    <property type="evidence" value="ECO:0007669"/>
    <property type="project" value="TreeGrafter"/>
</dbReference>
<evidence type="ECO:0000256" key="4">
    <source>
        <dbReference type="ARBA" id="ARBA00022640"/>
    </source>
</evidence>
<proteinExistence type="inferred from homology"/>
<keyword evidence="9" id="KW-1185">Reference proteome</keyword>
<accession>A0A6P6GJX4</accession>
<keyword evidence="7" id="KW-1133">Transmembrane helix</keyword>
<keyword evidence="6" id="KW-0809">Transit peptide</keyword>
<comment type="similarity">
    <text evidence="2">Belongs to the RETICULATA family.</text>
</comment>
<dbReference type="PANTHER" id="PTHR31038">
    <property type="entry name" value="EXPRESSED PROTEIN-RELATED"/>
    <property type="match status" value="1"/>
</dbReference>
<dbReference type="Pfam" id="PF11891">
    <property type="entry name" value="RETICULATA-like"/>
    <property type="match status" value="1"/>
</dbReference>